<gene>
    <name evidence="6" type="ORF">Pth03_19080</name>
</gene>
<comment type="caution">
    <text evidence="6">The sequence shown here is derived from an EMBL/GenBank/DDBJ whole genome shotgun (WGS) entry which is preliminary data.</text>
</comment>
<dbReference type="Pfam" id="PF00355">
    <property type="entry name" value="Rieske"/>
    <property type="match status" value="1"/>
</dbReference>
<evidence type="ECO:0000259" key="5">
    <source>
        <dbReference type="PROSITE" id="PS51296"/>
    </source>
</evidence>
<feature type="domain" description="Rieske" evidence="5">
    <location>
        <begin position="446"/>
        <end position="502"/>
    </location>
</feature>
<dbReference type="GO" id="GO:0006054">
    <property type="term" value="P:N-acetylneuraminate metabolic process"/>
    <property type="evidence" value="ECO:0007669"/>
    <property type="project" value="UniProtKB-UniPathway"/>
</dbReference>
<dbReference type="PANTHER" id="PTHR43546">
    <property type="entry name" value="UPF0173 METAL-DEPENDENT HYDROLASE MJ1163-RELATED"/>
    <property type="match status" value="1"/>
</dbReference>
<evidence type="ECO:0000256" key="3">
    <source>
        <dbReference type="ARBA" id="ARBA00023004"/>
    </source>
</evidence>
<dbReference type="EMBL" id="BOOR01000010">
    <property type="protein sequence ID" value="GII53519.1"/>
    <property type="molecule type" value="Genomic_DNA"/>
</dbReference>
<dbReference type="SUPFAM" id="SSF56281">
    <property type="entry name" value="Metallo-hydrolase/oxidoreductase"/>
    <property type="match status" value="1"/>
</dbReference>
<reference evidence="6" key="1">
    <citation type="submission" date="2021-01" db="EMBL/GenBank/DDBJ databases">
        <title>Whole genome shotgun sequence of Planotetraspora thailandica NBRC 104271.</title>
        <authorList>
            <person name="Komaki H."/>
            <person name="Tamura T."/>
        </authorList>
    </citation>
    <scope>NUCLEOTIDE SEQUENCE</scope>
    <source>
        <strain evidence="6">NBRC 104271</strain>
    </source>
</reference>
<dbReference type="SUPFAM" id="SSF50022">
    <property type="entry name" value="ISP domain"/>
    <property type="match status" value="1"/>
</dbReference>
<protein>
    <submittedName>
        <fullName evidence="6">Putative Rieske 2Fe-2S iron-sulfur protein</fullName>
    </submittedName>
</protein>
<dbReference type="GO" id="GO:0046872">
    <property type="term" value="F:metal ion binding"/>
    <property type="evidence" value="ECO:0007669"/>
    <property type="project" value="UniProtKB-KW"/>
</dbReference>
<dbReference type="InterPro" id="IPR036922">
    <property type="entry name" value="Rieske_2Fe-2S_sf"/>
</dbReference>
<evidence type="ECO:0000256" key="1">
    <source>
        <dbReference type="ARBA" id="ARBA00022714"/>
    </source>
</evidence>
<dbReference type="InterPro" id="IPR050114">
    <property type="entry name" value="UPF0173_UPF0282_UlaG_hydrolase"/>
</dbReference>
<organism evidence="6 7">
    <name type="scientific">Planotetraspora thailandica</name>
    <dbReference type="NCBI Taxonomy" id="487172"/>
    <lineage>
        <taxon>Bacteria</taxon>
        <taxon>Bacillati</taxon>
        <taxon>Actinomycetota</taxon>
        <taxon>Actinomycetes</taxon>
        <taxon>Streptosporangiales</taxon>
        <taxon>Streptosporangiaceae</taxon>
        <taxon>Planotetraspora</taxon>
    </lineage>
</organism>
<dbReference type="AlphaFoldDB" id="A0A8J3V3S7"/>
<evidence type="ECO:0000256" key="4">
    <source>
        <dbReference type="ARBA" id="ARBA00023014"/>
    </source>
</evidence>
<dbReference type="PROSITE" id="PS51296">
    <property type="entry name" value="RIESKE"/>
    <property type="match status" value="1"/>
</dbReference>
<dbReference type="GO" id="GO:0004497">
    <property type="term" value="F:monooxygenase activity"/>
    <property type="evidence" value="ECO:0007669"/>
    <property type="project" value="UniProtKB-ARBA"/>
</dbReference>
<evidence type="ECO:0000313" key="7">
    <source>
        <dbReference type="Proteomes" id="UP000605992"/>
    </source>
</evidence>
<dbReference type="Gene3D" id="3.60.15.10">
    <property type="entry name" value="Ribonuclease Z/Hydroxyacylglutathione hydrolase-like"/>
    <property type="match status" value="1"/>
</dbReference>
<keyword evidence="4" id="KW-0411">Iron-sulfur</keyword>
<dbReference type="Pfam" id="PF13483">
    <property type="entry name" value="Lactamase_B_3"/>
    <property type="match status" value="1"/>
</dbReference>
<keyword evidence="3" id="KW-0408">Iron</keyword>
<sequence length="502" mass="57851">MELYSDGNHTALRYLGHAGFIASHRGVKLLIDPWFFPAFLHSWFPYPNNRDLLDTVRDERFDFLYISHAHEDHYDERLLRMLDRSITVIVPKYRSKIMVKRFSALGYENVVALGHKESYELTLGFTVTMYLDTSHKEDSGLLLDLDGYRFLDLNDCNTPMSELPGDVDLLAAQYSGAMWYPNCYDYPPDVMRKKVETVRGDLLDTLYRKVRITGAKAYLPSAGPACFLDPELEAYNDRDATIFPQWEDVAGLFAAACPEVGVLRLFPGDTVQLADTPVVERTPGARTSEDLASYRELRRDEWSAFYDEPAEPVTAEEIEAYFAKLQSWNKRFLNDFSKDIRLVADGRMWDVRLGRLAERFVIEGEEPYDPEYTLLLCPRTMRAIIEERTGWEEALLSMRVGLHREPDVFDLTFMSLLRYGNQPVQTMQMLRERQNTETIERDGLRMQRYCPHAGEDLTHATICDGIIECPRHHWKWEADTGTCVDGGTLPLRVEPLDQPAVP</sequence>
<proteinExistence type="predicted"/>
<evidence type="ECO:0000313" key="6">
    <source>
        <dbReference type="EMBL" id="GII53519.1"/>
    </source>
</evidence>
<name>A0A8J3V3S7_9ACTN</name>
<keyword evidence="2" id="KW-0479">Metal-binding</keyword>
<dbReference type="InterPro" id="IPR017941">
    <property type="entry name" value="Rieske_2Fe-2S"/>
</dbReference>
<dbReference type="GO" id="GO:0051537">
    <property type="term" value="F:2 iron, 2 sulfur cluster binding"/>
    <property type="evidence" value="ECO:0007669"/>
    <property type="project" value="UniProtKB-KW"/>
</dbReference>
<dbReference type="Proteomes" id="UP000605992">
    <property type="component" value="Unassembled WGS sequence"/>
</dbReference>
<keyword evidence="7" id="KW-1185">Reference proteome</keyword>
<dbReference type="RefSeq" id="WP_203943780.1">
    <property type="nucleotide sequence ID" value="NZ_BOOR01000010.1"/>
</dbReference>
<dbReference type="GO" id="GO:0016705">
    <property type="term" value="F:oxidoreductase activity, acting on paired donors, with incorporation or reduction of molecular oxygen"/>
    <property type="evidence" value="ECO:0007669"/>
    <property type="project" value="UniProtKB-ARBA"/>
</dbReference>
<dbReference type="InterPro" id="IPR036866">
    <property type="entry name" value="RibonucZ/Hydroxyglut_hydro"/>
</dbReference>
<dbReference type="Gene3D" id="2.102.10.10">
    <property type="entry name" value="Rieske [2Fe-2S] iron-sulphur domain"/>
    <property type="match status" value="1"/>
</dbReference>
<dbReference type="UniPathway" id="UPA00628"/>
<evidence type="ECO:0000256" key="2">
    <source>
        <dbReference type="ARBA" id="ARBA00022723"/>
    </source>
</evidence>
<accession>A0A8J3V3S7</accession>
<keyword evidence="1" id="KW-0001">2Fe-2S</keyword>
<dbReference type="PANTHER" id="PTHR43546:SF3">
    <property type="entry name" value="UPF0173 METAL-DEPENDENT HYDROLASE MJ1163"/>
    <property type="match status" value="1"/>
</dbReference>